<accession>A0ABP0DZF5</accession>
<comment type="caution">
    <text evidence="3">The sequence shown here is derived from an EMBL/GenBank/DDBJ whole genome shotgun (WGS) entry which is preliminary data.</text>
</comment>
<feature type="region of interest" description="Disordered" evidence="1">
    <location>
        <begin position="1"/>
        <end position="93"/>
    </location>
</feature>
<name>A0ABP0DZF5_9PEZI</name>
<dbReference type="Proteomes" id="UP001642502">
    <property type="component" value="Unassembled WGS sequence"/>
</dbReference>
<gene>
    <name evidence="3" type="ORF">SEPCBS119000_005781</name>
</gene>
<evidence type="ECO:0000256" key="1">
    <source>
        <dbReference type="SAM" id="MobiDB-lite"/>
    </source>
</evidence>
<feature type="compositionally biased region" description="Polar residues" evidence="1">
    <location>
        <begin position="1"/>
        <end position="13"/>
    </location>
</feature>
<evidence type="ECO:0000313" key="4">
    <source>
        <dbReference type="Proteomes" id="UP001642502"/>
    </source>
</evidence>
<proteinExistence type="predicted"/>
<feature type="region of interest" description="Disordered" evidence="1">
    <location>
        <begin position="278"/>
        <end position="348"/>
    </location>
</feature>
<sequence length="441" mass="48676">MSSPECSDGSSLPSIFRSRLTGPLPMPSEEIMAMRLSPDPEVPQPERPTSQASFEDQSDYSSSPDGSQSGDDIAVDNDESRPTAIPQTGMVSHSGVEATPAATASGSTPATQTTPRVIYSADMSAGIMSLFAQYKRQGMVKGKKTKDWSAVFDAVCQEAQRRWPFYQWTQTIISNKYATEKRRYREWLNLLHEEGVAYDDATGMPVVDDKGWDLFLYRHGKTAKGCAWLRTVPLGDVTAYQTVFSEERPDGEYISTVHELINPGPPRASARFLAPTAGWGKRKQRDNNSFEANQRSQSSLRVQTTTEVIQRSQSPVRIQPTPAANQRSRSSPRVSPTTVVPGKAQATRKKLKRQSALVEAAQAINTAIKAFAKPQPPSLPEIVNAALTDLCTNYKDKISIITLLACVEVLKEPAKSQTWMLLSDEESRMGLIDEWAKKEQS</sequence>
<dbReference type="EMBL" id="CAWUON010000118">
    <property type="protein sequence ID" value="CAK7273675.1"/>
    <property type="molecule type" value="Genomic_DNA"/>
</dbReference>
<dbReference type="InterPro" id="IPR024752">
    <property type="entry name" value="Myb/SANT-like_dom"/>
</dbReference>
<organism evidence="3 4">
    <name type="scientific">Sporothrix epigloea</name>
    <dbReference type="NCBI Taxonomy" id="1892477"/>
    <lineage>
        <taxon>Eukaryota</taxon>
        <taxon>Fungi</taxon>
        <taxon>Dikarya</taxon>
        <taxon>Ascomycota</taxon>
        <taxon>Pezizomycotina</taxon>
        <taxon>Sordariomycetes</taxon>
        <taxon>Sordariomycetidae</taxon>
        <taxon>Ophiostomatales</taxon>
        <taxon>Ophiostomataceae</taxon>
        <taxon>Sporothrix</taxon>
    </lineage>
</organism>
<feature type="compositionally biased region" description="Low complexity" evidence="1">
    <location>
        <begin position="59"/>
        <end position="72"/>
    </location>
</feature>
<protein>
    <recommendedName>
        <fullName evidence="2">Myb/SANT-like domain-containing protein</fullName>
    </recommendedName>
</protein>
<dbReference type="Pfam" id="PF12776">
    <property type="entry name" value="Myb_DNA-bind_3"/>
    <property type="match status" value="1"/>
</dbReference>
<keyword evidence="4" id="KW-1185">Reference proteome</keyword>
<feature type="domain" description="Myb/SANT-like" evidence="2">
    <location>
        <begin position="133"/>
        <end position="213"/>
    </location>
</feature>
<feature type="compositionally biased region" description="Low complexity" evidence="1">
    <location>
        <begin position="327"/>
        <end position="341"/>
    </location>
</feature>
<evidence type="ECO:0000259" key="2">
    <source>
        <dbReference type="Pfam" id="PF12776"/>
    </source>
</evidence>
<reference evidence="3 4" key="1">
    <citation type="submission" date="2024-01" db="EMBL/GenBank/DDBJ databases">
        <authorList>
            <person name="Allen C."/>
            <person name="Tagirdzhanova G."/>
        </authorList>
    </citation>
    <scope>NUCLEOTIDE SEQUENCE [LARGE SCALE GENOMIC DNA]</scope>
    <source>
        <strain evidence="3 4">CBS 119000</strain>
    </source>
</reference>
<feature type="compositionally biased region" description="Polar residues" evidence="1">
    <location>
        <begin position="287"/>
        <end position="326"/>
    </location>
</feature>
<evidence type="ECO:0000313" key="3">
    <source>
        <dbReference type="EMBL" id="CAK7273675.1"/>
    </source>
</evidence>